<organism evidence="1 2">
    <name type="scientific">Melia azedarach</name>
    <name type="common">Chinaberry tree</name>
    <dbReference type="NCBI Taxonomy" id="155640"/>
    <lineage>
        <taxon>Eukaryota</taxon>
        <taxon>Viridiplantae</taxon>
        <taxon>Streptophyta</taxon>
        <taxon>Embryophyta</taxon>
        <taxon>Tracheophyta</taxon>
        <taxon>Spermatophyta</taxon>
        <taxon>Magnoliopsida</taxon>
        <taxon>eudicotyledons</taxon>
        <taxon>Gunneridae</taxon>
        <taxon>Pentapetalae</taxon>
        <taxon>rosids</taxon>
        <taxon>malvids</taxon>
        <taxon>Sapindales</taxon>
        <taxon>Meliaceae</taxon>
        <taxon>Melia</taxon>
    </lineage>
</organism>
<keyword evidence="1" id="KW-0808">Transferase</keyword>
<sequence length="450" mass="50800">MEIRIKQSTIILPAKETPKHFLPSSDLDLVAPAVYVPTVLFYRPRTNHNSSNFFEARRLKESLSNVLVSFYPIAGRLRKDENGRIEIDCNGGGILFMEAEANCDIDDLGDFSQGFKLLPLVPTVDHTKEASSHPLMVTQVTYFKCGGACLGVRLHHILVDGVSKSHFINTWADVTRGLPVKIQPFFDRNILTVGVPTSPTFHHTEYDPPPSMNTPDQNLQSHSNPESISTAILKLSLDQILTLKEKCKTDHESTIKYSRFEIIAAHIWRCVCKARGLSDDQVTKLHNPTSGRSRLNPPVPSGYFGNVIFTATSIAFSGDIQSEPLNCVVDRIHNALKKMDDKYLKSALSYLKQQFDPRRLGRGANTFKSPNLNIVDLVQMPMYNADFGWGKPFFVRPVNTYFEGISHILPSPTDDGSLSVIINLETQHMQLFKKFFYEIFLQHQNTRSRY</sequence>
<dbReference type="Proteomes" id="UP001164539">
    <property type="component" value="Chromosome 10"/>
</dbReference>
<reference evidence="1 2" key="1">
    <citation type="journal article" date="2023" name="Science">
        <title>Complex scaffold remodeling in plant triterpene biosynthesis.</title>
        <authorList>
            <person name="De La Pena R."/>
            <person name="Hodgson H."/>
            <person name="Liu J.C."/>
            <person name="Stephenson M.J."/>
            <person name="Martin A.C."/>
            <person name="Owen C."/>
            <person name="Harkess A."/>
            <person name="Leebens-Mack J."/>
            <person name="Jimenez L.E."/>
            <person name="Osbourn A."/>
            <person name="Sattely E.S."/>
        </authorList>
    </citation>
    <scope>NUCLEOTIDE SEQUENCE [LARGE SCALE GENOMIC DNA]</scope>
    <source>
        <strain evidence="2">cv. JPN11</strain>
        <tissue evidence="1">Leaf</tissue>
    </source>
</reference>
<protein>
    <submittedName>
        <fullName evidence="1">Hydroxycinnamoyl-CoA shikimate/quinate hydroxycinnamoyl transferase</fullName>
    </submittedName>
</protein>
<accession>A0ACC1XE48</accession>
<comment type="caution">
    <text evidence="1">The sequence shown here is derived from an EMBL/GenBank/DDBJ whole genome shotgun (WGS) entry which is preliminary data.</text>
</comment>
<keyword evidence="2" id="KW-1185">Reference proteome</keyword>
<proteinExistence type="predicted"/>
<gene>
    <name evidence="1" type="ORF">OWV82_019342</name>
</gene>
<evidence type="ECO:0000313" key="1">
    <source>
        <dbReference type="EMBL" id="KAJ4709570.1"/>
    </source>
</evidence>
<evidence type="ECO:0000313" key="2">
    <source>
        <dbReference type="Proteomes" id="UP001164539"/>
    </source>
</evidence>
<name>A0ACC1XE48_MELAZ</name>
<dbReference type="EMBL" id="CM051403">
    <property type="protein sequence ID" value="KAJ4709570.1"/>
    <property type="molecule type" value="Genomic_DNA"/>
</dbReference>